<gene>
    <name evidence="2" type="ORF">CQW29_18630</name>
</gene>
<evidence type="ECO:0000256" key="1">
    <source>
        <dbReference type="SAM" id="Coils"/>
    </source>
</evidence>
<organism evidence="2 3">
    <name type="scientific">Pantoea coffeiphila</name>
    <dbReference type="NCBI Taxonomy" id="1465635"/>
    <lineage>
        <taxon>Bacteria</taxon>
        <taxon>Pseudomonadati</taxon>
        <taxon>Pseudomonadota</taxon>
        <taxon>Gammaproteobacteria</taxon>
        <taxon>Enterobacterales</taxon>
        <taxon>Erwiniaceae</taxon>
        <taxon>Pantoea</taxon>
    </lineage>
</organism>
<reference evidence="2 3" key="1">
    <citation type="submission" date="2017-10" db="EMBL/GenBank/DDBJ databases">
        <title>Draft genome of two endophytic bacteria isolated from 'guarana' Paullinia cupana (Mart.) Ducke.</title>
        <authorList>
            <person name="Siqueira K.A."/>
            <person name="Liotti R.G."/>
            <person name="Mendes T.A."/>
            <person name="Soares M.A."/>
        </authorList>
    </citation>
    <scope>NUCLEOTIDE SEQUENCE [LARGE SCALE GENOMIC DNA]</scope>
    <source>
        <strain evidence="2 3">342</strain>
    </source>
</reference>
<dbReference type="AlphaFoldDB" id="A0A2S9I899"/>
<dbReference type="Proteomes" id="UP000239181">
    <property type="component" value="Unassembled WGS sequence"/>
</dbReference>
<sequence>MATKAELQAQVQQQEKEIQSLKNLLARAERELNDKLLPEELPPAPVPHLVGYWMRHYRMPWEVFWCSDHLQWINELDSSFPYSMADNTCPACSKEKDYGEDGC</sequence>
<accession>A0A2S9I899</accession>
<name>A0A2S9I899_9GAMM</name>
<evidence type="ECO:0000313" key="2">
    <source>
        <dbReference type="EMBL" id="PRD14020.1"/>
    </source>
</evidence>
<dbReference type="OrthoDB" id="9813719at2"/>
<keyword evidence="1" id="KW-0175">Coiled coil</keyword>
<dbReference type="EMBL" id="PDET01000014">
    <property type="protein sequence ID" value="PRD14020.1"/>
    <property type="molecule type" value="Genomic_DNA"/>
</dbReference>
<protein>
    <submittedName>
        <fullName evidence="2">Antitoxin PHD</fullName>
    </submittedName>
</protein>
<feature type="coiled-coil region" evidence="1">
    <location>
        <begin position="4"/>
        <end position="31"/>
    </location>
</feature>
<dbReference type="RefSeq" id="WP_105594239.1">
    <property type="nucleotide sequence ID" value="NZ_PDET01000014.1"/>
</dbReference>
<keyword evidence="3" id="KW-1185">Reference proteome</keyword>
<evidence type="ECO:0000313" key="3">
    <source>
        <dbReference type="Proteomes" id="UP000239181"/>
    </source>
</evidence>
<proteinExistence type="predicted"/>
<comment type="caution">
    <text evidence="2">The sequence shown here is derived from an EMBL/GenBank/DDBJ whole genome shotgun (WGS) entry which is preliminary data.</text>
</comment>